<feature type="transmembrane region" description="Helical" evidence="1">
    <location>
        <begin position="86"/>
        <end position="110"/>
    </location>
</feature>
<proteinExistence type="predicted"/>
<reference evidence="2 3" key="1">
    <citation type="submission" date="2020-08" db="EMBL/GenBank/DDBJ databases">
        <title>A Genomic Blueprint of the Chicken Gut Microbiome.</title>
        <authorList>
            <person name="Gilroy R."/>
            <person name="Ravi A."/>
            <person name="Getino M."/>
            <person name="Pursley I."/>
            <person name="Horton D.L."/>
            <person name="Alikhan N.-F."/>
            <person name="Baker D."/>
            <person name="Gharbi K."/>
            <person name="Hall N."/>
            <person name="Watson M."/>
            <person name="Adriaenssens E.M."/>
            <person name="Foster-Nyarko E."/>
            <person name="Jarju S."/>
            <person name="Secka A."/>
            <person name="Antonio M."/>
            <person name="Oren A."/>
            <person name="Chaudhuri R."/>
            <person name="La Ragione R.M."/>
            <person name="Hildebrand F."/>
            <person name="Pallen M.J."/>
        </authorList>
    </citation>
    <scope>NUCLEOTIDE SEQUENCE [LARGE SCALE GENOMIC DNA]</scope>
    <source>
        <strain evidence="2 3">Sa1BUA8</strain>
    </source>
</reference>
<name>A0A9D5U7F8_9CELL</name>
<dbReference type="Proteomes" id="UP000822993">
    <property type="component" value="Unassembled WGS sequence"/>
</dbReference>
<dbReference type="EMBL" id="JACSPN010000004">
    <property type="protein sequence ID" value="MBE7699585.1"/>
    <property type="molecule type" value="Genomic_DNA"/>
</dbReference>
<sequence length="146" mass="14515">MLHRALRTAALTAALTAVVIVVLGAALGVAATGSDGGALARGARGALVGLLVAAVAGVHLLVRTLFARVPESSGPELAAGSVESEVFLRAGTQAFPDAVSVLLLVALVAALAGGDLARWLPAAGLVVVLLDFALRARAHWTQLVAG</sequence>
<evidence type="ECO:0000313" key="2">
    <source>
        <dbReference type="EMBL" id="MBE7699585.1"/>
    </source>
</evidence>
<gene>
    <name evidence="2" type="ORF">H9623_04585</name>
</gene>
<keyword evidence="3" id="KW-1185">Reference proteome</keyword>
<accession>A0A9D5U7F8</accession>
<keyword evidence="1" id="KW-0812">Transmembrane</keyword>
<dbReference type="RefSeq" id="WP_193718885.1">
    <property type="nucleotide sequence ID" value="NZ_JACSPN010000004.1"/>
</dbReference>
<protein>
    <submittedName>
        <fullName evidence="2">Uncharacterized protein</fullName>
    </submittedName>
</protein>
<keyword evidence="1" id="KW-0472">Membrane</keyword>
<comment type="caution">
    <text evidence="2">The sequence shown here is derived from an EMBL/GenBank/DDBJ whole genome shotgun (WGS) entry which is preliminary data.</text>
</comment>
<evidence type="ECO:0000256" key="1">
    <source>
        <dbReference type="SAM" id="Phobius"/>
    </source>
</evidence>
<keyword evidence="1" id="KW-1133">Transmembrane helix</keyword>
<organism evidence="2 3">
    <name type="scientific">Oerskovia douganii</name>
    <dbReference type="NCBI Taxonomy" id="2762210"/>
    <lineage>
        <taxon>Bacteria</taxon>
        <taxon>Bacillati</taxon>
        <taxon>Actinomycetota</taxon>
        <taxon>Actinomycetes</taxon>
        <taxon>Micrococcales</taxon>
        <taxon>Cellulomonadaceae</taxon>
        <taxon>Oerskovia</taxon>
    </lineage>
</organism>
<evidence type="ECO:0000313" key="3">
    <source>
        <dbReference type="Proteomes" id="UP000822993"/>
    </source>
</evidence>
<feature type="transmembrane region" description="Helical" evidence="1">
    <location>
        <begin position="46"/>
        <end position="66"/>
    </location>
</feature>
<dbReference type="AlphaFoldDB" id="A0A9D5U7F8"/>